<evidence type="ECO:0000256" key="4">
    <source>
        <dbReference type="ARBA" id="ARBA00008905"/>
    </source>
</evidence>
<evidence type="ECO:0000256" key="3">
    <source>
        <dbReference type="ARBA" id="ARBA00004922"/>
    </source>
</evidence>
<dbReference type="AlphaFoldDB" id="A0A409WGV5"/>
<organism evidence="16 17">
    <name type="scientific">Psilocybe cyanescens</name>
    <dbReference type="NCBI Taxonomy" id="93625"/>
    <lineage>
        <taxon>Eukaryota</taxon>
        <taxon>Fungi</taxon>
        <taxon>Dikarya</taxon>
        <taxon>Basidiomycota</taxon>
        <taxon>Agaricomycotina</taxon>
        <taxon>Agaricomycetes</taxon>
        <taxon>Agaricomycetidae</taxon>
        <taxon>Agaricales</taxon>
        <taxon>Agaricineae</taxon>
        <taxon>Strophariaceae</taxon>
        <taxon>Psilocybe</taxon>
    </lineage>
</organism>
<dbReference type="Pfam" id="PF00237">
    <property type="entry name" value="Ribosomal_L22"/>
    <property type="match status" value="1"/>
</dbReference>
<comment type="caution">
    <text evidence="16">The sequence shown here is derived from an EMBL/GenBank/DDBJ whole genome shotgun (WGS) entry which is preliminary data.</text>
</comment>
<evidence type="ECO:0000256" key="7">
    <source>
        <dbReference type="ARBA" id="ARBA00022729"/>
    </source>
</evidence>
<dbReference type="SUPFAM" id="SSF54843">
    <property type="entry name" value="Ribosomal protein L22"/>
    <property type="match status" value="1"/>
</dbReference>
<dbReference type="InterPro" id="IPR007676">
    <property type="entry name" value="Ribophorin_I"/>
</dbReference>
<evidence type="ECO:0000256" key="11">
    <source>
        <dbReference type="ARBA" id="ARBA00023136"/>
    </source>
</evidence>
<accession>A0A409WGV5</accession>
<evidence type="ECO:0000256" key="14">
    <source>
        <dbReference type="RuleBase" id="RU361143"/>
    </source>
</evidence>
<feature type="non-terminal residue" evidence="16">
    <location>
        <position position="1"/>
    </location>
</feature>
<evidence type="ECO:0000256" key="9">
    <source>
        <dbReference type="ARBA" id="ARBA00022980"/>
    </source>
</evidence>
<reference evidence="16 17" key="1">
    <citation type="journal article" date="2018" name="Evol. Lett.">
        <title>Horizontal gene cluster transfer increased hallucinogenic mushroom diversity.</title>
        <authorList>
            <person name="Reynolds H.T."/>
            <person name="Vijayakumar V."/>
            <person name="Gluck-Thaler E."/>
            <person name="Korotkin H.B."/>
            <person name="Matheny P.B."/>
            <person name="Slot J.C."/>
        </authorList>
    </citation>
    <scope>NUCLEOTIDE SEQUENCE [LARGE SCALE GENOMIC DNA]</scope>
    <source>
        <strain evidence="16 17">2631</strain>
    </source>
</reference>
<feature type="compositionally biased region" description="Basic residues" evidence="15">
    <location>
        <begin position="76"/>
        <end position="86"/>
    </location>
</feature>
<protein>
    <recommendedName>
        <fullName evidence="14">Dolichyl-diphosphooligosaccharide--protein glycosyltransferase subunit 1</fullName>
    </recommendedName>
</protein>
<proteinExistence type="inferred from homology"/>
<evidence type="ECO:0000313" key="17">
    <source>
        <dbReference type="Proteomes" id="UP000283269"/>
    </source>
</evidence>
<dbReference type="FunCoup" id="A0A409WGV5">
    <property type="interactions" value="615"/>
</dbReference>
<comment type="similarity">
    <text evidence="4 14">Belongs to the OST1 family.</text>
</comment>
<dbReference type="GO" id="GO:1990904">
    <property type="term" value="C:ribonucleoprotein complex"/>
    <property type="evidence" value="ECO:0007669"/>
    <property type="project" value="UniProtKB-KW"/>
</dbReference>
<evidence type="ECO:0000256" key="1">
    <source>
        <dbReference type="ARBA" id="ARBA00002791"/>
    </source>
</evidence>
<comment type="subunit">
    <text evidence="14">Component of the oligosaccharyltransferase (OST) complex.</text>
</comment>
<evidence type="ECO:0000256" key="2">
    <source>
        <dbReference type="ARBA" id="ARBA00004115"/>
    </source>
</evidence>
<dbReference type="InParanoid" id="A0A409WGV5"/>
<dbReference type="GO" id="GO:0008250">
    <property type="term" value="C:oligosaccharyltransferase complex"/>
    <property type="evidence" value="ECO:0007669"/>
    <property type="project" value="UniProtKB-UniRule"/>
</dbReference>
<keyword evidence="7" id="KW-0732">Signal</keyword>
<keyword evidence="8 14" id="KW-0256">Endoplasmic reticulum</keyword>
<dbReference type="InterPro" id="IPR036394">
    <property type="entry name" value="Ribosomal_uL22_sf"/>
</dbReference>
<evidence type="ECO:0000313" key="16">
    <source>
        <dbReference type="EMBL" id="PPQ77742.1"/>
    </source>
</evidence>
<evidence type="ECO:0000256" key="12">
    <source>
        <dbReference type="ARBA" id="ARBA00023274"/>
    </source>
</evidence>
<dbReference type="UniPathway" id="UPA00378"/>
<dbReference type="PANTHER" id="PTHR21049:SF0">
    <property type="entry name" value="DOLICHYL-DIPHOSPHOOLIGOSACCHARIDE--PROTEIN GLYCOSYLTRANSFERASE SUBUNIT 1"/>
    <property type="match status" value="1"/>
</dbReference>
<dbReference type="GO" id="GO:0006412">
    <property type="term" value="P:translation"/>
    <property type="evidence" value="ECO:0007669"/>
    <property type="project" value="InterPro"/>
</dbReference>
<evidence type="ECO:0000256" key="13">
    <source>
        <dbReference type="RuleBase" id="RU004005"/>
    </source>
</evidence>
<evidence type="ECO:0000256" key="5">
    <source>
        <dbReference type="ARBA" id="ARBA00009451"/>
    </source>
</evidence>
<dbReference type="STRING" id="93625.A0A409WGV5"/>
<evidence type="ECO:0000256" key="6">
    <source>
        <dbReference type="ARBA" id="ARBA00022692"/>
    </source>
</evidence>
<dbReference type="GO" id="GO:0005840">
    <property type="term" value="C:ribosome"/>
    <property type="evidence" value="ECO:0007669"/>
    <property type="project" value="UniProtKB-KW"/>
</dbReference>
<keyword evidence="6 14" id="KW-0812">Transmembrane</keyword>
<comment type="pathway">
    <text evidence="3 14">Protein modification; protein glycosylation.</text>
</comment>
<keyword evidence="17" id="KW-1185">Reference proteome</keyword>
<feature type="region of interest" description="Disordered" evidence="15">
    <location>
        <begin position="55"/>
        <end position="87"/>
    </location>
</feature>
<evidence type="ECO:0000256" key="15">
    <source>
        <dbReference type="SAM" id="MobiDB-lite"/>
    </source>
</evidence>
<comment type="subcellular location">
    <subcellularLocation>
        <location evidence="2 14">Endoplasmic reticulum membrane</location>
        <topology evidence="2 14">Single-pass type I membrane protein</topology>
    </subcellularLocation>
</comment>
<dbReference type="OrthoDB" id="310030at2759"/>
<dbReference type="GO" id="GO:0018279">
    <property type="term" value="P:protein N-linked glycosylation via asparagine"/>
    <property type="evidence" value="ECO:0007669"/>
    <property type="project" value="TreeGrafter"/>
</dbReference>
<keyword evidence="10 14" id="KW-1133">Transmembrane helix</keyword>
<name>A0A409WGV5_PSICY</name>
<dbReference type="Proteomes" id="UP000283269">
    <property type="component" value="Unassembled WGS sequence"/>
</dbReference>
<comment type="similarity">
    <text evidence="5 13">Belongs to the universal ribosomal protein uL22 family.</text>
</comment>
<keyword evidence="11 14" id="KW-0472">Membrane</keyword>
<sequence length="734" mass="81676">TTYKLLVFSASFFRPLEWVKEKLGPGVKEVQTTEQVQLAKEQARKDGTASLFDDVAGAKTKPTAPKKKNDNEVRKIKGVRKPKPNFHKYSTANFKISHRKLNMLGRQIAGKPIDYAILQMQFSEKRASSRVMNMLATARDHASRYKKLPEGKLVVAEAWVTKGPRLPPRLEARGRGHYGTRTHPNSKISVILKEGKTVEQEKAAARKRKLNKIVSAALVREDKPIRNPSPTWGCIRAQSCFPLTTTMPKCWLTLPLFLFAASAFASSQSFENTAIVRTVELGGSVVHVTTTYAIKALEDGQKSYTIALGRGEKATTSFLEAKVKGQQQALQVKEHAFDANGDYHLLDIALPKTLSTNKTLNLVLETVQTHVTRPWPATAGQNEDQALEYTTNLFVLSPYATSVQRTKIKALTPRVISFTTPKHVESFTDTNPASKTGATVVYGPFDSIPPSAEPVFIEKHQQPVTVHYNHEQPVLEVFKLERSAEISHWGANLNIQDNVVLHNAGPKLKGHFSRLDHQTQAFYKRPAPHVLPAMTLHLPAGIRNAYYYDTIGNVSTSRLRTAPSVPKDKQGTQFSIFEFKPRYPILGGWNYTFTLGWDSPLEDSASYDKSTGRYIVEVPIMTPILGAVVNDEELTVILPEGATDVQYVAPFPATVNSIGTHTTYLDTSGRPALTFRYKNLTVKHAQSIFVSYKVSWLAHLKKPIAVGTAFLGLFTLGMIARRVNLTLHQKKKVS</sequence>
<dbReference type="InterPro" id="IPR001063">
    <property type="entry name" value="Ribosomal_uL22"/>
</dbReference>
<evidence type="ECO:0000256" key="8">
    <source>
        <dbReference type="ARBA" id="ARBA00022824"/>
    </source>
</evidence>
<gene>
    <name evidence="16" type="ORF">CVT25_011177</name>
</gene>
<comment type="function">
    <text evidence="1 14">Subunit of the oligosaccharyl transferase (OST) complex that catalyzes the initial transfer of a defined glycan (Glc(3)Man(9)GlcNAc(2) in eukaryotes) from the lipid carrier dolichol-pyrophosphate to an asparagine residue within an Asn-X-Ser/Thr consensus motif in nascent polypeptide chains, the first step in protein N-glycosylation. N-glycosylation occurs cotranslationally and the complex associates with the Sec61 complex at the channel-forming translocon complex that mediates protein translocation across the endoplasmic reticulum (ER). All subunits are required for a maximal enzyme activity.</text>
</comment>
<dbReference type="PANTHER" id="PTHR21049">
    <property type="entry name" value="RIBOPHORIN I"/>
    <property type="match status" value="1"/>
</dbReference>
<dbReference type="Pfam" id="PF04597">
    <property type="entry name" value="Ribophorin_I"/>
    <property type="match status" value="1"/>
</dbReference>
<keyword evidence="9 13" id="KW-0689">Ribosomal protein</keyword>
<feature type="transmembrane region" description="Helical" evidence="14">
    <location>
        <begin position="704"/>
        <end position="723"/>
    </location>
</feature>
<dbReference type="GO" id="GO:0003735">
    <property type="term" value="F:structural constituent of ribosome"/>
    <property type="evidence" value="ECO:0007669"/>
    <property type="project" value="InterPro"/>
</dbReference>
<keyword evidence="12 13" id="KW-0687">Ribonucleoprotein</keyword>
<dbReference type="Gene3D" id="3.90.470.10">
    <property type="entry name" value="Ribosomal protein L22/L17"/>
    <property type="match status" value="1"/>
</dbReference>
<dbReference type="EMBL" id="NHYD01003434">
    <property type="protein sequence ID" value="PPQ77742.1"/>
    <property type="molecule type" value="Genomic_DNA"/>
</dbReference>
<evidence type="ECO:0000256" key="10">
    <source>
        <dbReference type="ARBA" id="ARBA00022989"/>
    </source>
</evidence>